<name>A0A6H0XYE5_9PEZI</name>
<keyword evidence="1" id="KW-0812">Transmembrane</keyword>
<evidence type="ECO:0000313" key="3">
    <source>
        <dbReference type="Proteomes" id="UP000503462"/>
    </source>
</evidence>
<evidence type="ECO:0000313" key="2">
    <source>
        <dbReference type="EMBL" id="QIW99695.1"/>
    </source>
</evidence>
<gene>
    <name evidence="2" type="ORF">AMS68_005213</name>
</gene>
<proteinExistence type="predicted"/>
<organism evidence="2 3">
    <name type="scientific">Peltaster fructicola</name>
    <dbReference type="NCBI Taxonomy" id="286661"/>
    <lineage>
        <taxon>Eukaryota</taxon>
        <taxon>Fungi</taxon>
        <taxon>Dikarya</taxon>
        <taxon>Ascomycota</taxon>
        <taxon>Pezizomycotina</taxon>
        <taxon>Dothideomycetes</taxon>
        <taxon>Dothideomycetes incertae sedis</taxon>
        <taxon>Peltaster</taxon>
    </lineage>
</organism>
<dbReference type="AlphaFoldDB" id="A0A6H0XYE5"/>
<protein>
    <submittedName>
        <fullName evidence="2">Uncharacterized protein</fullName>
    </submittedName>
</protein>
<dbReference type="Proteomes" id="UP000503462">
    <property type="component" value="Chromosome 3"/>
</dbReference>
<evidence type="ECO:0000256" key="1">
    <source>
        <dbReference type="SAM" id="Phobius"/>
    </source>
</evidence>
<keyword evidence="1" id="KW-0472">Membrane</keyword>
<sequence length="149" mass="16042">MSVVPIQIALAAEAAMNIYGVVSIWADPGSMLVLLLPESTPHTAAMKSQVHWVAALTLGVTLPILLCIPDHPDQTVARRNLYITFGGFEACMVGTALIHYIQGNSGFTDNGLLGTIAVFGFFTSVRIFFLYVKPTWLQARGTSSKAKTT</sequence>
<reference evidence="2 3" key="1">
    <citation type="journal article" date="2016" name="Sci. Rep.">
        <title>Peltaster fructicola genome reveals evolution from an invasive phytopathogen to an ectophytic parasite.</title>
        <authorList>
            <person name="Xu C."/>
            <person name="Chen H."/>
            <person name="Gleason M.L."/>
            <person name="Xu J.R."/>
            <person name="Liu H."/>
            <person name="Zhang R."/>
            <person name="Sun G."/>
        </authorList>
    </citation>
    <scope>NUCLEOTIDE SEQUENCE [LARGE SCALE GENOMIC DNA]</scope>
    <source>
        <strain evidence="2 3">LNHT1506</strain>
    </source>
</reference>
<feature type="transmembrane region" description="Helical" evidence="1">
    <location>
        <begin position="113"/>
        <end position="132"/>
    </location>
</feature>
<keyword evidence="3" id="KW-1185">Reference proteome</keyword>
<feature type="transmembrane region" description="Helical" evidence="1">
    <location>
        <begin position="50"/>
        <end position="68"/>
    </location>
</feature>
<accession>A0A6H0XYE5</accession>
<feature type="transmembrane region" description="Helical" evidence="1">
    <location>
        <begin position="80"/>
        <end position="101"/>
    </location>
</feature>
<keyword evidence="1" id="KW-1133">Transmembrane helix</keyword>
<dbReference type="EMBL" id="CP051141">
    <property type="protein sequence ID" value="QIW99695.1"/>
    <property type="molecule type" value="Genomic_DNA"/>
</dbReference>
<dbReference type="OrthoDB" id="2563633at2759"/>